<dbReference type="InterPro" id="IPR003661">
    <property type="entry name" value="HisK_dim/P_dom"/>
</dbReference>
<dbReference type="InterPro" id="IPR008207">
    <property type="entry name" value="Sig_transdc_His_kin_Hpt_dom"/>
</dbReference>
<evidence type="ECO:0000259" key="22">
    <source>
        <dbReference type="PROSITE" id="PS50113"/>
    </source>
</evidence>
<dbReference type="GO" id="GO:0005524">
    <property type="term" value="F:ATP binding"/>
    <property type="evidence" value="ECO:0007669"/>
    <property type="project" value="UniProtKB-KW"/>
</dbReference>
<evidence type="ECO:0000256" key="2">
    <source>
        <dbReference type="ARBA" id="ARBA00004651"/>
    </source>
</evidence>
<dbReference type="RefSeq" id="WP_085446672.1">
    <property type="nucleotide sequence ID" value="NZ_LVJN01000021.1"/>
</dbReference>
<feature type="domain" description="Histidine kinase" evidence="19">
    <location>
        <begin position="624"/>
        <end position="847"/>
    </location>
</feature>
<dbReference type="InterPro" id="IPR005467">
    <property type="entry name" value="His_kinase_dom"/>
</dbReference>
<keyword evidence="13 18" id="KW-0472">Membrane</keyword>
<evidence type="ECO:0000256" key="3">
    <source>
        <dbReference type="ARBA" id="ARBA00012438"/>
    </source>
</evidence>
<evidence type="ECO:0000256" key="12">
    <source>
        <dbReference type="ARBA" id="ARBA00023012"/>
    </source>
</evidence>
<dbReference type="GO" id="GO:0000155">
    <property type="term" value="F:phosphorelay sensor kinase activity"/>
    <property type="evidence" value="ECO:0007669"/>
    <property type="project" value="InterPro"/>
</dbReference>
<evidence type="ECO:0000259" key="21">
    <source>
        <dbReference type="PROSITE" id="PS50112"/>
    </source>
</evidence>
<dbReference type="PROSITE" id="PS50894">
    <property type="entry name" value="HPT"/>
    <property type="match status" value="1"/>
</dbReference>
<dbReference type="Pfam" id="PF01627">
    <property type="entry name" value="Hpt"/>
    <property type="match status" value="1"/>
</dbReference>
<evidence type="ECO:0000259" key="20">
    <source>
        <dbReference type="PROSITE" id="PS50110"/>
    </source>
</evidence>
<reference evidence="25 26" key="1">
    <citation type="journal article" date="2016" name="BMC Genomics">
        <title>Combined genomic and structural analyses of a cultured magnetotactic bacterium reveals its niche adaptation to a dynamic environment.</title>
        <authorList>
            <person name="Araujo A.C."/>
            <person name="Morillo V."/>
            <person name="Cypriano J."/>
            <person name="Teixeira L.C."/>
            <person name="Leao P."/>
            <person name="Lyra S."/>
            <person name="Almeida L.G."/>
            <person name="Bazylinski D.A."/>
            <person name="Vasconcellos A.T."/>
            <person name="Abreu F."/>
            <person name="Lins U."/>
        </authorList>
    </citation>
    <scope>NUCLEOTIDE SEQUENCE [LARGE SCALE GENOMIC DNA]</scope>
    <source>
        <strain evidence="25 26">IT-1</strain>
    </source>
</reference>
<dbReference type="InterPro" id="IPR003660">
    <property type="entry name" value="HAMP_dom"/>
</dbReference>
<dbReference type="Gene3D" id="1.10.287.130">
    <property type="match status" value="1"/>
</dbReference>
<comment type="subcellular location">
    <subcellularLocation>
        <location evidence="2">Cell membrane</location>
        <topology evidence="2">Multi-pass membrane protein</topology>
    </subcellularLocation>
</comment>
<dbReference type="SUPFAM" id="SSF55785">
    <property type="entry name" value="PYP-like sensor domain (PAS domain)"/>
    <property type="match status" value="2"/>
</dbReference>
<dbReference type="SMART" id="SM00448">
    <property type="entry name" value="REC"/>
    <property type="match status" value="2"/>
</dbReference>
<evidence type="ECO:0000256" key="9">
    <source>
        <dbReference type="ARBA" id="ARBA00022777"/>
    </source>
</evidence>
<evidence type="ECO:0000256" key="4">
    <source>
        <dbReference type="ARBA" id="ARBA00022475"/>
    </source>
</evidence>
<keyword evidence="6" id="KW-0808">Transferase</keyword>
<dbReference type="PROSITE" id="PS50113">
    <property type="entry name" value="PAC"/>
    <property type="match status" value="2"/>
</dbReference>
<dbReference type="CDD" id="cd00082">
    <property type="entry name" value="HisKA"/>
    <property type="match status" value="1"/>
</dbReference>
<keyword evidence="10" id="KW-0067">ATP-binding</keyword>
<dbReference type="InterPro" id="IPR036890">
    <property type="entry name" value="HATPase_C_sf"/>
</dbReference>
<dbReference type="Gene3D" id="3.40.50.2300">
    <property type="match status" value="2"/>
</dbReference>
<dbReference type="Pfam" id="PF13426">
    <property type="entry name" value="PAS_9"/>
    <property type="match status" value="1"/>
</dbReference>
<dbReference type="InterPro" id="IPR001610">
    <property type="entry name" value="PAC"/>
</dbReference>
<dbReference type="NCBIfam" id="TIGR00229">
    <property type="entry name" value="sensory_box"/>
    <property type="match status" value="2"/>
</dbReference>
<evidence type="ECO:0000259" key="23">
    <source>
        <dbReference type="PROSITE" id="PS50885"/>
    </source>
</evidence>
<dbReference type="CDD" id="cd16922">
    <property type="entry name" value="HATPase_EvgS-ArcB-TorS-like"/>
    <property type="match status" value="1"/>
</dbReference>
<accession>A0A1Y2JZ86</accession>
<dbReference type="SMART" id="SM00086">
    <property type="entry name" value="PAC"/>
    <property type="match status" value="2"/>
</dbReference>
<dbReference type="PROSITE" id="PS50109">
    <property type="entry name" value="HIS_KIN"/>
    <property type="match status" value="1"/>
</dbReference>
<evidence type="ECO:0000256" key="18">
    <source>
        <dbReference type="SAM" id="Phobius"/>
    </source>
</evidence>
<evidence type="ECO:0000313" key="26">
    <source>
        <dbReference type="Proteomes" id="UP000194003"/>
    </source>
</evidence>
<feature type="domain" description="PAS" evidence="21">
    <location>
        <begin position="343"/>
        <end position="414"/>
    </location>
</feature>
<keyword evidence="4" id="KW-1003">Cell membrane</keyword>
<dbReference type="InterPro" id="IPR001789">
    <property type="entry name" value="Sig_transdc_resp-reg_receiver"/>
</dbReference>
<sequence>MNVAQLSLNRITVIALLVTVSIVGALATGLTLIALNVSFSHHAQQMQRGLVSDFTKSLRDAVAVRRAILQDLAANPQWAADLQSKETAQPQIEARLAQTRLVGKQAPMILFDAAGAPRATVDTEPWWITPAQLAAALRDPLPLVWRETNALNEHGPSLWALAPIRQQGVTLGALATQLPLAKLPAIRRLQADPQVSGVILMHGERTLLRVGIMQGEPSIKHHMRKLGLTAQFYLDWSSLREERAKLLGRFLLLGALAMAALGWLLHRLGRHYLVEPLQLLEQRAARLGAADINTAPLPELPGRELNALAQTLERMGHKIAQSHAELERQVSERTAALRARETEARKLAMVARHTDNIVIITGPDRRIEWVNESFTRITGYTLDQARGVTPGALLQGPETDPKTIRMLSAKLNARESCEAEILNYRSSGEAYWVHMFIQPIFDDFGHLENYIALGLEITQRIAHERALQEAALAIEHNEQRLRMALENGELGLWDVNFATGESYGNDIERRIYGHDITEAWGKRRNWVEQLHPADRNRVLEAGEAYRSGAIEKYDLEYRILTHDGEPRWVHSRGAAVARAESGRVTRMVGTVRDITERKALEAEMTAAREAAESASEAKSRFLANMSHEIRTPMNAVIGMAELALSTDLNPRQRDYVEKIHASGKALLGILNDILDYSKIEAQRIELEQIPFSLWELLERCGDLLAPLLRQKPVELLFNVPPNAPDAWIGDPLRLGQILNNLLGNALKFTDRGEIELSVRVRPDPQQISQRLLQISVRDTGIGMSQEQMATLFQPFVQADSSATRRFGGSGLGLTISQRLAALMGGRISVSSQPEIGSRFTLEISLPLNEEYAPSADPWSRLAGVTVMVVDDHPLMRQLLSEQLRAHQVTVVEADSGARALAILHERMAANAPRIPCLLLDWRMPAMDGLETARRIAQEIPLAQRPRVVMVTSNIDPHLRQQAETVGVTAMLGKPASPEKLAQRIQQAIDGDAPDKALRAVAPKQSRSGAGDVLRGARALLAEDNPINQQLAYELLTGMGLDVRLADNGEQAVALLRDNPNAFDIVLLDLQMPVMDGLDAARAMRKLPGGVDLPILAMTANAMQRDREACLEAGMDDHLAKPIDTQKLAQSLSHWLRAKRPAAAPTAPAAAAFRVVDGDAATRPTPTQLPGLAIAEAARRMDDNLALYLRMLPAFVSEIGEAPDAIARAWEQQQQDEATRIAHTLKGLAANIGAQKVAEAAVALENALINGPQEVIEAALQQARADIAVMSASAATLFDN</sequence>
<dbReference type="SMART" id="SM00091">
    <property type="entry name" value="PAS"/>
    <property type="match status" value="2"/>
</dbReference>
<dbReference type="Gene3D" id="3.30.450.20">
    <property type="entry name" value="PAS domain"/>
    <property type="match status" value="2"/>
</dbReference>
<feature type="modified residue" description="4-aspartylphosphate" evidence="17">
    <location>
        <position position="920"/>
    </location>
</feature>
<dbReference type="PANTHER" id="PTHR45339">
    <property type="entry name" value="HYBRID SIGNAL TRANSDUCTION HISTIDINE KINASE J"/>
    <property type="match status" value="1"/>
</dbReference>
<dbReference type="InterPro" id="IPR003594">
    <property type="entry name" value="HATPase_dom"/>
</dbReference>
<dbReference type="InterPro" id="IPR004358">
    <property type="entry name" value="Sig_transdc_His_kin-like_C"/>
</dbReference>
<dbReference type="PANTHER" id="PTHR45339:SF1">
    <property type="entry name" value="HYBRID SIGNAL TRANSDUCTION HISTIDINE KINASE J"/>
    <property type="match status" value="1"/>
</dbReference>
<dbReference type="SUPFAM" id="SSF47384">
    <property type="entry name" value="Homodimeric domain of signal transducing histidine kinase"/>
    <property type="match status" value="1"/>
</dbReference>
<dbReference type="InterPro" id="IPR036097">
    <property type="entry name" value="HisK_dim/P_sf"/>
</dbReference>
<evidence type="ECO:0000256" key="13">
    <source>
        <dbReference type="ARBA" id="ARBA00023136"/>
    </source>
</evidence>
<dbReference type="SUPFAM" id="SSF47226">
    <property type="entry name" value="Histidine-containing phosphotransfer domain, HPT domain"/>
    <property type="match status" value="1"/>
</dbReference>
<dbReference type="EMBL" id="LVJN01000021">
    <property type="protein sequence ID" value="OSM00208.1"/>
    <property type="molecule type" value="Genomic_DNA"/>
</dbReference>
<keyword evidence="9 25" id="KW-0418">Kinase</keyword>
<feature type="modified residue" description="Phosphohistidine" evidence="16">
    <location>
        <position position="1222"/>
    </location>
</feature>
<evidence type="ECO:0000256" key="7">
    <source>
        <dbReference type="ARBA" id="ARBA00022692"/>
    </source>
</evidence>
<dbReference type="OrthoDB" id="9810730at2"/>
<evidence type="ECO:0000256" key="16">
    <source>
        <dbReference type="PROSITE-ProRule" id="PRU00110"/>
    </source>
</evidence>
<dbReference type="SMART" id="SM00387">
    <property type="entry name" value="HATPase_c"/>
    <property type="match status" value="1"/>
</dbReference>
<organism evidence="25 26">
    <name type="scientific">Magnetofaba australis IT-1</name>
    <dbReference type="NCBI Taxonomy" id="1434232"/>
    <lineage>
        <taxon>Bacteria</taxon>
        <taxon>Pseudomonadati</taxon>
        <taxon>Pseudomonadota</taxon>
        <taxon>Magnetococcia</taxon>
        <taxon>Magnetococcales</taxon>
        <taxon>Magnetococcaceae</taxon>
        <taxon>Magnetofaba</taxon>
    </lineage>
</organism>
<dbReference type="GO" id="GO:0005886">
    <property type="term" value="C:plasma membrane"/>
    <property type="evidence" value="ECO:0007669"/>
    <property type="project" value="UniProtKB-SubCell"/>
</dbReference>
<feature type="transmembrane region" description="Helical" evidence="18">
    <location>
        <begin position="12"/>
        <end position="39"/>
    </location>
</feature>
<evidence type="ECO:0000256" key="17">
    <source>
        <dbReference type="PROSITE-ProRule" id="PRU00169"/>
    </source>
</evidence>
<dbReference type="SUPFAM" id="SSF52172">
    <property type="entry name" value="CheY-like"/>
    <property type="match status" value="2"/>
</dbReference>
<evidence type="ECO:0000256" key="14">
    <source>
        <dbReference type="ARBA" id="ARBA00064003"/>
    </source>
</evidence>
<dbReference type="SUPFAM" id="SSF55874">
    <property type="entry name" value="ATPase domain of HSP90 chaperone/DNA topoisomerase II/histidine kinase"/>
    <property type="match status" value="1"/>
</dbReference>
<feature type="domain" description="Response regulatory" evidence="20">
    <location>
        <begin position="1017"/>
        <end position="1135"/>
    </location>
</feature>
<dbReference type="CDD" id="cd00088">
    <property type="entry name" value="HPT"/>
    <property type="match status" value="1"/>
</dbReference>
<dbReference type="InterPro" id="IPR036641">
    <property type="entry name" value="HPT_dom_sf"/>
</dbReference>
<gene>
    <name evidence="25" type="ORF">MAIT1_00670</name>
</gene>
<keyword evidence="8" id="KW-0547">Nucleotide-binding</keyword>
<evidence type="ECO:0000259" key="19">
    <source>
        <dbReference type="PROSITE" id="PS50109"/>
    </source>
</evidence>
<keyword evidence="7 18" id="KW-0812">Transmembrane</keyword>
<dbReference type="PRINTS" id="PR00344">
    <property type="entry name" value="BCTRLSENSOR"/>
</dbReference>
<feature type="modified residue" description="4-aspartylphosphate" evidence="17">
    <location>
        <position position="1068"/>
    </location>
</feature>
<protein>
    <recommendedName>
        <fullName evidence="15">Sensory/regulatory protein RpfC</fullName>
        <ecNumber evidence="3">2.7.13.3</ecNumber>
    </recommendedName>
</protein>
<feature type="domain" description="PAC" evidence="22">
    <location>
        <begin position="415"/>
        <end position="469"/>
    </location>
</feature>
<dbReference type="STRING" id="1434232.MAIT1_00670"/>
<evidence type="ECO:0000256" key="8">
    <source>
        <dbReference type="ARBA" id="ARBA00022741"/>
    </source>
</evidence>
<keyword evidence="11 18" id="KW-1133">Transmembrane helix</keyword>
<dbReference type="PROSITE" id="PS50110">
    <property type="entry name" value="RESPONSE_REGULATORY"/>
    <property type="match status" value="2"/>
</dbReference>
<keyword evidence="5 17" id="KW-0597">Phosphoprotein</keyword>
<dbReference type="Pfam" id="PF00512">
    <property type="entry name" value="HisKA"/>
    <property type="match status" value="1"/>
</dbReference>
<dbReference type="InterPro" id="IPR013655">
    <property type="entry name" value="PAS_fold_3"/>
</dbReference>
<comment type="catalytic activity">
    <reaction evidence="1">
        <text>ATP + protein L-histidine = ADP + protein N-phospho-L-histidine.</text>
        <dbReference type="EC" id="2.7.13.3"/>
    </reaction>
</comment>
<keyword evidence="26" id="KW-1185">Reference proteome</keyword>
<keyword evidence="12" id="KW-0902">Two-component regulatory system</keyword>
<evidence type="ECO:0000256" key="6">
    <source>
        <dbReference type="ARBA" id="ARBA00022679"/>
    </source>
</evidence>
<dbReference type="SMART" id="SM00388">
    <property type="entry name" value="HisKA"/>
    <property type="match status" value="1"/>
</dbReference>
<dbReference type="InterPro" id="IPR011006">
    <property type="entry name" value="CheY-like_superfamily"/>
</dbReference>
<proteinExistence type="predicted"/>
<dbReference type="InterPro" id="IPR000700">
    <property type="entry name" value="PAS-assoc_C"/>
</dbReference>
<feature type="domain" description="PAC" evidence="22">
    <location>
        <begin position="553"/>
        <end position="606"/>
    </location>
</feature>
<feature type="domain" description="HAMP" evidence="23">
    <location>
        <begin position="271"/>
        <end position="324"/>
    </location>
</feature>
<name>A0A1Y2JZ86_9PROT</name>
<evidence type="ECO:0000256" key="11">
    <source>
        <dbReference type="ARBA" id="ARBA00022989"/>
    </source>
</evidence>
<dbReference type="FunFam" id="1.10.287.130:FF:000002">
    <property type="entry name" value="Two-component osmosensing histidine kinase"/>
    <property type="match status" value="1"/>
</dbReference>
<dbReference type="EC" id="2.7.13.3" evidence="3"/>
<dbReference type="SMART" id="SM00304">
    <property type="entry name" value="HAMP"/>
    <property type="match status" value="1"/>
</dbReference>
<evidence type="ECO:0000256" key="5">
    <source>
        <dbReference type="ARBA" id="ARBA00022553"/>
    </source>
</evidence>
<dbReference type="PROSITE" id="PS50112">
    <property type="entry name" value="PAS"/>
    <property type="match status" value="1"/>
</dbReference>
<dbReference type="InterPro" id="IPR000014">
    <property type="entry name" value="PAS"/>
</dbReference>
<dbReference type="Proteomes" id="UP000194003">
    <property type="component" value="Unassembled WGS sequence"/>
</dbReference>
<comment type="caution">
    <text evidence="25">The sequence shown here is derived from an EMBL/GenBank/DDBJ whole genome shotgun (WGS) entry which is preliminary data.</text>
</comment>
<dbReference type="FunFam" id="3.30.565.10:FF:000010">
    <property type="entry name" value="Sensor histidine kinase RcsC"/>
    <property type="match status" value="1"/>
</dbReference>
<feature type="domain" description="Response regulatory" evidence="20">
    <location>
        <begin position="865"/>
        <end position="988"/>
    </location>
</feature>
<dbReference type="CDD" id="cd00130">
    <property type="entry name" value="PAS"/>
    <property type="match status" value="2"/>
</dbReference>
<dbReference type="Gene3D" id="1.20.120.160">
    <property type="entry name" value="HPT domain"/>
    <property type="match status" value="1"/>
</dbReference>
<feature type="domain" description="HPt" evidence="24">
    <location>
        <begin position="1183"/>
        <end position="1279"/>
    </location>
</feature>
<evidence type="ECO:0000256" key="10">
    <source>
        <dbReference type="ARBA" id="ARBA00022840"/>
    </source>
</evidence>
<comment type="subunit">
    <text evidence="14">At low DSF concentrations, interacts with RpfF.</text>
</comment>
<dbReference type="CDD" id="cd17546">
    <property type="entry name" value="REC_hyHK_CKI1_RcsC-like"/>
    <property type="match status" value="2"/>
</dbReference>
<dbReference type="SMART" id="SM00073">
    <property type="entry name" value="HPT"/>
    <property type="match status" value="1"/>
</dbReference>
<evidence type="ECO:0000259" key="24">
    <source>
        <dbReference type="PROSITE" id="PS50894"/>
    </source>
</evidence>
<dbReference type="InterPro" id="IPR035965">
    <property type="entry name" value="PAS-like_dom_sf"/>
</dbReference>
<evidence type="ECO:0000313" key="25">
    <source>
        <dbReference type="EMBL" id="OSM00208.1"/>
    </source>
</evidence>
<dbReference type="PROSITE" id="PS50885">
    <property type="entry name" value="HAMP"/>
    <property type="match status" value="1"/>
</dbReference>
<dbReference type="Pfam" id="PF02518">
    <property type="entry name" value="HATPase_c"/>
    <property type="match status" value="1"/>
</dbReference>
<evidence type="ECO:0000256" key="1">
    <source>
        <dbReference type="ARBA" id="ARBA00000085"/>
    </source>
</evidence>
<dbReference type="AlphaFoldDB" id="A0A1Y2JZ86"/>
<dbReference type="Pfam" id="PF00072">
    <property type="entry name" value="Response_reg"/>
    <property type="match status" value="2"/>
</dbReference>
<dbReference type="Pfam" id="PF08447">
    <property type="entry name" value="PAS_3"/>
    <property type="match status" value="1"/>
</dbReference>
<dbReference type="Gene3D" id="3.30.565.10">
    <property type="entry name" value="Histidine kinase-like ATPase, C-terminal domain"/>
    <property type="match status" value="1"/>
</dbReference>
<evidence type="ECO:0000256" key="15">
    <source>
        <dbReference type="ARBA" id="ARBA00068150"/>
    </source>
</evidence>